<name>A0A843WT90_COLES</name>
<protein>
    <submittedName>
        <fullName evidence="2">Uncharacterized protein</fullName>
    </submittedName>
</protein>
<dbReference type="AlphaFoldDB" id="A0A843WT90"/>
<dbReference type="Proteomes" id="UP000652761">
    <property type="component" value="Unassembled WGS sequence"/>
</dbReference>
<gene>
    <name evidence="2" type="ORF">Taro_046739</name>
</gene>
<keyword evidence="1" id="KW-0472">Membrane</keyword>
<keyword evidence="1" id="KW-0812">Transmembrane</keyword>
<keyword evidence="1" id="KW-1133">Transmembrane helix</keyword>
<proteinExistence type="predicted"/>
<reference evidence="2" key="1">
    <citation type="submission" date="2017-07" db="EMBL/GenBank/DDBJ databases">
        <title>Taro Niue Genome Assembly and Annotation.</title>
        <authorList>
            <person name="Atibalentja N."/>
            <person name="Keating K."/>
            <person name="Fields C.J."/>
        </authorList>
    </citation>
    <scope>NUCLEOTIDE SEQUENCE</scope>
    <source>
        <strain evidence="2">Niue_2</strain>
        <tissue evidence="2">Leaf</tissue>
    </source>
</reference>
<accession>A0A843WT90</accession>
<dbReference type="EMBL" id="NMUH01005837">
    <property type="protein sequence ID" value="MQM13812.1"/>
    <property type="molecule type" value="Genomic_DNA"/>
</dbReference>
<evidence type="ECO:0000313" key="3">
    <source>
        <dbReference type="Proteomes" id="UP000652761"/>
    </source>
</evidence>
<feature type="transmembrane region" description="Helical" evidence="1">
    <location>
        <begin position="13"/>
        <end position="40"/>
    </location>
</feature>
<comment type="caution">
    <text evidence="2">The sequence shown here is derived from an EMBL/GenBank/DDBJ whole genome shotgun (WGS) entry which is preliminary data.</text>
</comment>
<organism evidence="2 3">
    <name type="scientific">Colocasia esculenta</name>
    <name type="common">Wild taro</name>
    <name type="synonym">Arum esculentum</name>
    <dbReference type="NCBI Taxonomy" id="4460"/>
    <lineage>
        <taxon>Eukaryota</taxon>
        <taxon>Viridiplantae</taxon>
        <taxon>Streptophyta</taxon>
        <taxon>Embryophyta</taxon>
        <taxon>Tracheophyta</taxon>
        <taxon>Spermatophyta</taxon>
        <taxon>Magnoliopsida</taxon>
        <taxon>Liliopsida</taxon>
        <taxon>Araceae</taxon>
        <taxon>Aroideae</taxon>
        <taxon>Colocasieae</taxon>
        <taxon>Colocasia</taxon>
    </lineage>
</organism>
<evidence type="ECO:0000256" key="1">
    <source>
        <dbReference type="SAM" id="Phobius"/>
    </source>
</evidence>
<sequence length="115" mass="12074">MIVIATLGPTAEIMALMAVTCGSVILGHCPIRLLTVWAVMGHMRGPSSRSTRPELLMTRGARGFARLPGPSCRQACLGRAVDAQDAQTRAIADVLGEAVDKMSANGLTEVGRSEV</sequence>
<keyword evidence="3" id="KW-1185">Reference proteome</keyword>
<evidence type="ECO:0000313" key="2">
    <source>
        <dbReference type="EMBL" id="MQM13812.1"/>
    </source>
</evidence>